<evidence type="ECO:0000256" key="1">
    <source>
        <dbReference type="ARBA" id="ARBA00006484"/>
    </source>
</evidence>
<organism evidence="4 5">
    <name type="scientific">Microbacterium enclense</name>
    <dbReference type="NCBI Taxonomy" id="993073"/>
    <lineage>
        <taxon>Bacteria</taxon>
        <taxon>Bacillati</taxon>
        <taxon>Actinomycetota</taxon>
        <taxon>Actinomycetes</taxon>
        <taxon>Micrococcales</taxon>
        <taxon>Microbacteriaceae</taxon>
        <taxon>Microbacterium</taxon>
    </lineage>
</organism>
<feature type="domain" description="Ketoreductase" evidence="3">
    <location>
        <begin position="4"/>
        <end position="194"/>
    </location>
</feature>
<name>A0A3S3P2B1_9MICO</name>
<comment type="caution">
    <text evidence="4">The sequence shown here is derived from an EMBL/GenBank/DDBJ whole genome shotgun (WGS) entry which is preliminary data.</text>
</comment>
<gene>
    <name evidence="4" type="ORF">D8Y23_12990</name>
</gene>
<dbReference type="PRINTS" id="PR00081">
    <property type="entry name" value="GDHRDH"/>
</dbReference>
<dbReference type="GO" id="GO:0016491">
    <property type="term" value="F:oxidoreductase activity"/>
    <property type="evidence" value="ECO:0007669"/>
    <property type="project" value="UniProtKB-KW"/>
</dbReference>
<dbReference type="InterPro" id="IPR002347">
    <property type="entry name" value="SDR_fam"/>
</dbReference>
<dbReference type="Proteomes" id="UP000285970">
    <property type="component" value="Unassembled WGS sequence"/>
</dbReference>
<dbReference type="Pfam" id="PF00106">
    <property type="entry name" value="adh_short"/>
    <property type="match status" value="1"/>
</dbReference>
<accession>A0A3S3P2B1</accession>
<dbReference type="Gene3D" id="3.40.50.720">
    <property type="entry name" value="NAD(P)-binding Rossmann-like Domain"/>
    <property type="match status" value="1"/>
</dbReference>
<dbReference type="OrthoDB" id="9808814at2"/>
<dbReference type="PANTHER" id="PTHR44196">
    <property type="entry name" value="DEHYDROGENASE/REDUCTASE SDR FAMILY MEMBER 7B"/>
    <property type="match status" value="1"/>
</dbReference>
<dbReference type="RefSeq" id="WP_128218544.1">
    <property type="nucleotide sequence ID" value="NZ_RBZY01000051.1"/>
</dbReference>
<dbReference type="EMBL" id="RBZY01000051">
    <property type="protein sequence ID" value="RWR16681.1"/>
    <property type="molecule type" value="Genomic_DNA"/>
</dbReference>
<keyword evidence="2" id="KW-0560">Oxidoreductase</keyword>
<dbReference type="SMART" id="SM00822">
    <property type="entry name" value="PKS_KR"/>
    <property type="match status" value="1"/>
</dbReference>
<dbReference type="AlphaFoldDB" id="A0A3S3P2B1"/>
<proteinExistence type="inferred from homology"/>
<sequence>MPRSTAWIIGGGSGIGEAAAWALALADKHVIVSGRRQVELDRVVERVRAAGGSASAAVLDVGDASAVRATADVIAHRHGPVGTLVYSAGTNVRRRFWDSVQPVDIENVMDANLHGAVRAIHAVLPAMRARREGRIVLVSSWAAWRFSPGAGPAYSASKAALGVLAETLNAAEGRGGVTATHLCPGEVATDILDTRPEPPSAEARGLMLRPDDLGEAIAWLAGLPAHVCVNELVVTPAANSSYA</sequence>
<evidence type="ECO:0000256" key="2">
    <source>
        <dbReference type="ARBA" id="ARBA00023002"/>
    </source>
</evidence>
<dbReference type="PANTHER" id="PTHR44196:SF1">
    <property type="entry name" value="DEHYDROGENASE_REDUCTASE SDR FAMILY MEMBER 7B"/>
    <property type="match status" value="1"/>
</dbReference>
<dbReference type="InterPro" id="IPR036291">
    <property type="entry name" value="NAD(P)-bd_dom_sf"/>
</dbReference>
<comment type="similarity">
    <text evidence="1">Belongs to the short-chain dehydrogenases/reductases (SDR) family.</text>
</comment>
<dbReference type="GO" id="GO:0016020">
    <property type="term" value="C:membrane"/>
    <property type="evidence" value="ECO:0007669"/>
    <property type="project" value="TreeGrafter"/>
</dbReference>
<evidence type="ECO:0000313" key="5">
    <source>
        <dbReference type="Proteomes" id="UP000285970"/>
    </source>
</evidence>
<dbReference type="SUPFAM" id="SSF51735">
    <property type="entry name" value="NAD(P)-binding Rossmann-fold domains"/>
    <property type="match status" value="1"/>
</dbReference>
<dbReference type="InterPro" id="IPR057326">
    <property type="entry name" value="KR_dom"/>
</dbReference>
<reference evidence="4 5" key="1">
    <citation type="journal article" date="2018" name="Front. Microbiol.">
        <title>Novel Insights Into Bacterial Dimethylsulfoniopropionate Catabolism in the East China Sea.</title>
        <authorList>
            <person name="Liu J."/>
            <person name="Liu J."/>
            <person name="Zhang S.H."/>
            <person name="Liang J."/>
            <person name="Lin H."/>
            <person name="Song D."/>
            <person name="Yang G.P."/>
            <person name="Todd J.D."/>
            <person name="Zhang X.H."/>
        </authorList>
    </citation>
    <scope>NUCLEOTIDE SEQUENCE [LARGE SCALE GENOMIC DNA]</scope>
    <source>
        <strain evidence="4 5">ZYFD042</strain>
    </source>
</reference>
<evidence type="ECO:0000313" key="4">
    <source>
        <dbReference type="EMBL" id="RWR16681.1"/>
    </source>
</evidence>
<dbReference type="CDD" id="cd05233">
    <property type="entry name" value="SDR_c"/>
    <property type="match status" value="1"/>
</dbReference>
<evidence type="ECO:0000259" key="3">
    <source>
        <dbReference type="SMART" id="SM00822"/>
    </source>
</evidence>
<protein>
    <submittedName>
        <fullName evidence="4">SDR family oxidoreductase</fullName>
    </submittedName>
</protein>